<accession>A0ABV8HEX5</accession>
<dbReference type="Gene3D" id="3.20.20.140">
    <property type="entry name" value="Metal-dependent hydrolases"/>
    <property type="match status" value="1"/>
</dbReference>
<comment type="similarity">
    <text evidence="1 4">Belongs to the metallo-dependent hydrolases superfamily. NagA family.</text>
</comment>
<dbReference type="EMBL" id="JBHSAS010000033">
    <property type="protein sequence ID" value="MFC4029607.1"/>
    <property type="molecule type" value="Genomic_DNA"/>
</dbReference>
<keyword evidence="3 4" id="KW-0378">Hydrolase</keyword>
<keyword evidence="4" id="KW-0119">Carbohydrate metabolism</keyword>
<dbReference type="PIRSF" id="PIRSF038994">
    <property type="entry name" value="NagA"/>
    <property type="match status" value="1"/>
</dbReference>
<dbReference type="InterPro" id="IPR032466">
    <property type="entry name" value="Metal_Hydrolase"/>
</dbReference>
<evidence type="ECO:0000313" key="7">
    <source>
        <dbReference type="Proteomes" id="UP001595793"/>
    </source>
</evidence>
<dbReference type="PANTHER" id="PTHR11113:SF14">
    <property type="entry name" value="N-ACETYLGLUCOSAMINE-6-PHOSPHATE DEACETYLASE"/>
    <property type="match status" value="1"/>
</dbReference>
<dbReference type="GO" id="GO:0008448">
    <property type="term" value="F:N-acetylglucosamine-6-phosphate deacetylase activity"/>
    <property type="evidence" value="ECO:0007669"/>
    <property type="project" value="UniProtKB-EC"/>
</dbReference>
<sequence>MGIRLQGIHYKTHEIIEVEINSGYISRISPLQELQEELIIAPGLVDLQINGFKGIDFNEVNLTQQQVLTVTQELFKTGITGYFPTLITNSDAAISKTIEVLVKSCEAFPLVRNSIMGIHLEGPFLSAEEGSRGAHPLKYIKAPDWDLFCKWQEQSKGMIKLITLAPELPGADSFIKKCVASGVKVALGHTAANARQIQDAVSAGATCSTHLGNASHQFLPRHDNYIWEQLATEQLWATLIADGFHLPQAILSVFLKVKKGKSVLVSDATRFAGLPPGVYKSHIGGAVELDEAGKLCIQGNPRMLAGSAKSLLDCVNHLLELNRVKPADVFEMASLKPLELLGGGEHYELMPGSHADLIVFELKNSKTRLHKTLKGGELVYTI</sequence>
<evidence type="ECO:0000256" key="2">
    <source>
        <dbReference type="ARBA" id="ARBA00022723"/>
    </source>
</evidence>
<reference evidence="7" key="1">
    <citation type="journal article" date="2019" name="Int. J. Syst. Evol. Microbiol.">
        <title>The Global Catalogue of Microorganisms (GCM) 10K type strain sequencing project: providing services to taxonomists for standard genome sequencing and annotation.</title>
        <authorList>
            <consortium name="The Broad Institute Genomics Platform"/>
            <consortium name="The Broad Institute Genome Sequencing Center for Infectious Disease"/>
            <person name="Wu L."/>
            <person name="Ma J."/>
        </authorList>
    </citation>
    <scope>NUCLEOTIDE SEQUENCE [LARGE SCALE GENOMIC DNA]</scope>
    <source>
        <strain evidence="7">CECT 9128</strain>
    </source>
</reference>
<dbReference type="InterPro" id="IPR003764">
    <property type="entry name" value="GlcNAc_6-P_deAcase"/>
</dbReference>
<evidence type="ECO:0000256" key="3">
    <source>
        <dbReference type="ARBA" id="ARBA00022801"/>
    </source>
</evidence>
<dbReference type="PANTHER" id="PTHR11113">
    <property type="entry name" value="N-ACETYLGLUCOSAMINE-6-PHOSPHATE DEACETYLASE"/>
    <property type="match status" value="1"/>
</dbReference>
<gene>
    <name evidence="6" type="ORF">ACFOS1_19475</name>
</gene>
<dbReference type="RefSeq" id="WP_290230791.1">
    <property type="nucleotide sequence ID" value="NZ_JAUFPZ010000002.1"/>
</dbReference>
<dbReference type="EC" id="3.5.1.25" evidence="6"/>
<proteinExistence type="inferred from homology"/>
<organism evidence="6 7">
    <name type="scientific">Zunongwangia endophytica</name>
    <dbReference type="NCBI Taxonomy" id="1808945"/>
    <lineage>
        <taxon>Bacteria</taxon>
        <taxon>Pseudomonadati</taxon>
        <taxon>Bacteroidota</taxon>
        <taxon>Flavobacteriia</taxon>
        <taxon>Flavobacteriales</taxon>
        <taxon>Flavobacteriaceae</taxon>
        <taxon>Zunongwangia</taxon>
    </lineage>
</organism>
<protein>
    <submittedName>
        <fullName evidence="6">N-acetylglucosamine-6-phosphate deacetylase</fullName>
        <ecNumber evidence="6">3.5.1.25</ecNumber>
    </submittedName>
</protein>
<dbReference type="InterPro" id="IPR006680">
    <property type="entry name" value="Amidohydro-rel"/>
</dbReference>
<evidence type="ECO:0000313" key="6">
    <source>
        <dbReference type="EMBL" id="MFC4029607.1"/>
    </source>
</evidence>
<evidence type="ECO:0000256" key="1">
    <source>
        <dbReference type="ARBA" id="ARBA00010716"/>
    </source>
</evidence>
<dbReference type="Proteomes" id="UP001595793">
    <property type="component" value="Unassembled WGS sequence"/>
</dbReference>
<feature type="domain" description="Amidohydrolase-related" evidence="5">
    <location>
        <begin position="39"/>
        <end position="379"/>
    </location>
</feature>
<comment type="caution">
    <text evidence="6">The sequence shown here is derived from an EMBL/GenBank/DDBJ whole genome shotgun (WGS) entry which is preliminary data.</text>
</comment>
<dbReference type="Pfam" id="PF01979">
    <property type="entry name" value="Amidohydro_1"/>
    <property type="match status" value="1"/>
</dbReference>
<dbReference type="SUPFAM" id="SSF51556">
    <property type="entry name" value="Metallo-dependent hydrolases"/>
    <property type="match status" value="1"/>
</dbReference>
<keyword evidence="7" id="KW-1185">Reference proteome</keyword>
<keyword evidence="2" id="KW-0479">Metal-binding</keyword>
<name>A0ABV8HEX5_9FLAO</name>
<evidence type="ECO:0000259" key="5">
    <source>
        <dbReference type="Pfam" id="PF01979"/>
    </source>
</evidence>
<evidence type="ECO:0000256" key="4">
    <source>
        <dbReference type="PIRNR" id="PIRNR038994"/>
    </source>
</evidence>